<dbReference type="PIRSF" id="PIRSF028035">
    <property type="entry name" value="UCP028035"/>
    <property type="match status" value="1"/>
</dbReference>
<organism evidence="3 4">
    <name type="scientific">Lasiosphaeria miniovina</name>
    <dbReference type="NCBI Taxonomy" id="1954250"/>
    <lineage>
        <taxon>Eukaryota</taxon>
        <taxon>Fungi</taxon>
        <taxon>Dikarya</taxon>
        <taxon>Ascomycota</taxon>
        <taxon>Pezizomycotina</taxon>
        <taxon>Sordariomycetes</taxon>
        <taxon>Sordariomycetidae</taxon>
        <taxon>Sordariales</taxon>
        <taxon>Lasiosphaeriaceae</taxon>
        <taxon>Lasiosphaeria</taxon>
    </lineage>
</organism>
<evidence type="ECO:0000259" key="2">
    <source>
        <dbReference type="Pfam" id="PF20253"/>
    </source>
</evidence>
<dbReference type="RefSeq" id="XP_060294822.1">
    <property type="nucleotide sequence ID" value="XM_060446725.1"/>
</dbReference>
<dbReference type="InterPro" id="IPR016864">
    <property type="entry name" value="UCP028035"/>
</dbReference>
<dbReference type="InterPro" id="IPR046539">
    <property type="entry name" value="DUF6604"/>
</dbReference>
<feature type="compositionally biased region" description="Basic and acidic residues" evidence="1">
    <location>
        <begin position="62"/>
        <end position="73"/>
    </location>
</feature>
<proteinExistence type="predicted"/>
<feature type="domain" description="DUF6604" evidence="2">
    <location>
        <begin position="1"/>
        <end position="228"/>
    </location>
</feature>
<name>A0AA40AD08_9PEZI</name>
<keyword evidence="4" id="KW-1185">Reference proteome</keyword>
<gene>
    <name evidence="3" type="ORF">B0T26DRAFT_782508</name>
</gene>
<dbReference type="Pfam" id="PF20253">
    <property type="entry name" value="DUF6604"/>
    <property type="match status" value="1"/>
</dbReference>
<accession>A0AA40AD08</accession>
<dbReference type="GeneID" id="85329995"/>
<reference evidence="3" key="1">
    <citation type="submission" date="2023-06" db="EMBL/GenBank/DDBJ databases">
        <title>Genome-scale phylogeny and comparative genomics of the fungal order Sordariales.</title>
        <authorList>
            <consortium name="Lawrence Berkeley National Laboratory"/>
            <person name="Hensen N."/>
            <person name="Bonometti L."/>
            <person name="Westerberg I."/>
            <person name="Brannstrom I.O."/>
            <person name="Guillou S."/>
            <person name="Cros-Aarteil S."/>
            <person name="Calhoun S."/>
            <person name="Haridas S."/>
            <person name="Kuo A."/>
            <person name="Mondo S."/>
            <person name="Pangilinan J."/>
            <person name="Riley R."/>
            <person name="LaButti K."/>
            <person name="Andreopoulos B."/>
            <person name="Lipzen A."/>
            <person name="Chen C."/>
            <person name="Yanf M."/>
            <person name="Daum C."/>
            <person name="Ng V."/>
            <person name="Clum A."/>
            <person name="Steindorff A."/>
            <person name="Ohm R."/>
            <person name="Martin F."/>
            <person name="Silar P."/>
            <person name="Natvig D."/>
            <person name="Lalanne C."/>
            <person name="Gautier V."/>
            <person name="Ament-velasquez S.L."/>
            <person name="Kruys A."/>
            <person name="Hutchinson M.I."/>
            <person name="Powell A.J."/>
            <person name="Barry K."/>
            <person name="Miller A.N."/>
            <person name="Grigoriev I.V."/>
            <person name="Debuchy R."/>
            <person name="Gladieux P."/>
            <person name="Thoren M.H."/>
            <person name="Johannesson H."/>
        </authorList>
    </citation>
    <scope>NUCLEOTIDE SEQUENCE</scope>
    <source>
        <strain evidence="3">SMH2392-1A</strain>
    </source>
</reference>
<comment type="caution">
    <text evidence="3">The sequence shown here is derived from an EMBL/GenBank/DDBJ whole genome shotgun (WGS) entry which is preliminary data.</text>
</comment>
<sequence length="787" mass="90571">KVPSAIFRLFQAVIDARTTTFNEFQKVAAATNNADIEKSNATHKFFVDNLVEAFETLGGKSWKPEEGKSDRPHGNGGCRDTDDDLKPLSFSNLFEALNLDGTKENHNGYDGEDPSDNETQPTFPGPRRRQQRRSSKGKARRGKKTRGKNTKPVKAEMSLDDLSLERYLLILDKDDLVFDRHLAAREMFFTWSSLRSYVQPLWHEVAYSGLNSAVAATVSNLAISVMRTFMLKTSANFPDHDSYEMVLKAVVLSDRGNNCSNLTFRYMRSKDVLRPSEEYGDREDSKDQFMINTYRDLLDFVADFQKTRTGKPTKRMLREIKNWIPNIDLQTATENQRLAWRRAYTINWLYNLVNVYSSPVIQQRSAGNESLVLDLVDWSKNGPCGVHPALYEFGEFASFITSLAMQKPGTDIRKRILPYHVLELQFIVDSMTASRGWYIAINRNRFSSSPPDFRPMRDFTLFLGHKETPFVLGFLPAIDSLTDTLNMELSKQGLTTQREFLFFRRRIKEFQSGLVNRLGKAKHVLGSTKIPSSRFADTNPNSLWEYSPFLCGVGLAGALSGVYNFGVFALDMTPQPLFIVHLYNMLVQKGYIERHIGIFKALQDRFTRVWFADGKIPTSRFLKALFQRLKQCPCRRQNIRMQLRGQNHDPMLCRKRKLRATSSKIRLYHSVDWDAMKLILKNNMADPSLARKHMAEEPGINSEEMTEQPEILQREQAQSLTNEIRFLDYLTSELLSDVCGDLPLSGLNYFWLLEKIISWFKQVEAKLSVQKIEPICVRERRMARIPY</sequence>
<evidence type="ECO:0000313" key="3">
    <source>
        <dbReference type="EMBL" id="KAK0713499.1"/>
    </source>
</evidence>
<dbReference type="Proteomes" id="UP001172101">
    <property type="component" value="Unassembled WGS sequence"/>
</dbReference>
<feature type="region of interest" description="Disordered" evidence="1">
    <location>
        <begin position="60"/>
        <end position="82"/>
    </location>
</feature>
<evidence type="ECO:0000256" key="1">
    <source>
        <dbReference type="SAM" id="MobiDB-lite"/>
    </source>
</evidence>
<dbReference type="AlphaFoldDB" id="A0AA40AD08"/>
<evidence type="ECO:0000313" key="4">
    <source>
        <dbReference type="Proteomes" id="UP001172101"/>
    </source>
</evidence>
<dbReference type="PANTHER" id="PTHR38795">
    <property type="entry name" value="DUF6604 DOMAIN-CONTAINING PROTEIN"/>
    <property type="match status" value="1"/>
</dbReference>
<protein>
    <recommendedName>
        <fullName evidence="2">DUF6604 domain-containing protein</fullName>
    </recommendedName>
</protein>
<feature type="compositionally biased region" description="Basic residues" evidence="1">
    <location>
        <begin position="126"/>
        <end position="151"/>
    </location>
</feature>
<feature type="non-terminal residue" evidence="3">
    <location>
        <position position="787"/>
    </location>
</feature>
<dbReference type="EMBL" id="JAUIRO010000005">
    <property type="protein sequence ID" value="KAK0713499.1"/>
    <property type="molecule type" value="Genomic_DNA"/>
</dbReference>
<feature type="region of interest" description="Disordered" evidence="1">
    <location>
        <begin position="101"/>
        <end position="154"/>
    </location>
</feature>
<dbReference type="PANTHER" id="PTHR38795:SF1">
    <property type="entry name" value="DUF6604 DOMAIN-CONTAINING PROTEIN"/>
    <property type="match status" value="1"/>
</dbReference>